<proteinExistence type="predicted"/>
<evidence type="ECO:0000313" key="1">
    <source>
        <dbReference type="EMBL" id="UOF92924.1"/>
    </source>
</evidence>
<name>A0ABY4CRL5_9BACL</name>
<gene>
    <name evidence="1" type="ORF">LSG31_18730</name>
</gene>
<dbReference type="Proteomes" id="UP000830167">
    <property type="component" value="Chromosome"/>
</dbReference>
<sequence>MPTKKSIILITDGDTIAVRAIERVANRIGGRSISRSGGNPTPLEGPKIQRLIWEAASDLVLVLFDDNGHTGVGPGERALQYIATCKDFQVLGALAVASNSYSSVAARVHVSVTKFGQIIPYGVDKHGEPLKQKLPFIYGDTVGVLNELNLPVVVGIGDIGKMRGRDIIDRDSPITYRAVLEILRRSGYLKKTKTATSKDNNP</sequence>
<evidence type="ECO:0000313" key="2">
    <source>
        <dbReference type="Proteomes" id="UP000830167"/>
    </source>
</evidence>
<dbReference type="Pfam" id="PF14097">
    <property type="entry name" value="SpoVAE"/>
    <property type="match status" value="1"/>
</dbReference>
<reference evidence="1" key="1">
    <citation type="submission" date="2021-12" db="EMBL/GenBank/DDBJ databases">
        <title>Alicyclobacillaceae gen. nov., sp. nov., isolated from chalcocite enrichment system.</title>
        <authorList>
            <person name="Jiang Z."/>
        </authorList>
    </citation>
    <scope>NUCLEOTIDE SEQUENCE</scope>
    <source>
        <strain evidence="1">MYW30-H2</strain>
    </source>
</reference>
<keyword evidence="2" id="KW-1185">Reference proteome</keyword>
<accession>A0ABY4CRL5</accession>
<organism evidence="1 2">
    <name type="scientific">Fodinisporobacter ferrooxydans</name>
    <dbReference type="NCBI Taxonomy" id="2901836"/>
    <lineage>
        <taxon>Bacteria</taxon>
        <taxon>Bacillati</taxon>
        <taxon>Bacillota</taxon>
        <taxon>Bacilli</taxon>
        <taxon>Bacillales</taxon>
        <taxon>Alicyclobacillaceae</taxon>
        <taxon>Fodinisporobacter</taxon>
    </lineage>
</organism>
<dbReference type="InterPro" id="IPR025914">
    <property type="entry name" value="SpoVAE"/>
</dbReference>
<protein>
    <submittedName>
        <fullName evidence="1">Stage V sporulation protein AE</fullName>
    </submittedName>
</protein>
<dbReference type="EMBL" id="CP089291">
    <property type="protein sequence ID" value="UOF92924.1"/>
    <property type="molecule type" value="Genomic_DNA"/>
</dbReference>